<dbReference type="InterPro" id="IPR002347">
    <property type="entry name" value="SDR_fam"/>
</dbReference>
<dbReference type="Gene3D" id="3.40.50.720">
    <property type="entry name" value="NAD(P)-binding Rossmann-like Domain"/>
    <property type="match status" value="1"/>
</dbReference>
<dbReference type="PRINTS" id="PR00080">
    <property type="entry name" value="SDRFAMILY"/>
</dbReference>
<dbReference type="NCBIfam" id="NF004846">
    <property type="entry name" value="PRK06197.1"/>
    <property type="match status" value="1"/>
</dbReference>
<gene>
    <name evidence="3" type="ORF">SAMN05216353_1833</name>
</gene>
<dbReference type="GO" id="GO:0016491">
    <property type="term" value="F:oxidoreductase activity"/>
    <property type="evidence" value="ECO:0007669"/>
    <property type="project" value="UniProtKB-KW"/>
</dbReference>
<comment type="similarity">
    <text evidence="2">Belongs to the short-chain dehydrogenases/reductases (SDR) family.</text>
</comment>
<dbReference type="PANTHER" id="PTHR43157:SF31">
    <property type="entry name" value="PHOSPHATIDYLINOSITOL-GLYCAN BIOSYNTHESIS CLASS F PROTEIN"/>
    <property type="match status" value="1"/>
</dbReference>
<sequence>MSQQAWSVDQIPSLKDKVAIVTGGNGGLGFEAVKVFAEKGATVILASKSLERGEEAYEAIRKENPNAIIDVMPLDLQDLDSVKEFSRIFKAKYFRLDILLNNAGVMTTPYGKTKDGFEQQLGINHLGHFALTALLFERLKETEQSRVVNISSNAHKSGTIDFDNLMFEGGRGYKPMKAYSQSKLANLLFTFELQRRIDQAGLSIKSEAAHPGGAQTNLARHVEDKFLYKMLEGVLTRVTQSAYDGALPGIRAATDSSLEGGRYLGPSGFMEMKGDPVVVAPKTHAYDVMDADLLWKESERLTGVKFPV</sequence>
<dbReference type="EMBL" id="FOOG01000083">
    <property type="protein sequence ID" value="SFG68181.1"/>
    <property type="molecule type" value="Genomic_DNA"/>
</dbReference>
<dbReference type="RefSeq" id="WP_089755023.1">
    <property type="nucleotide sequence ID" value="NZ_FOOG01000083.1"/>
</dbReference>
<dbReference type="PANTHER" id="PTHR43157">
    <property type="entry name" value="PHOSPHATIDYLINOSITOL-GLYCAN BIOSYNTHESIS CLASS F PROTEIN-RELATED"/>
    <property type="match status" value="1"/>
</dbReference>
<evidence type="ECO:0000256" key="2">
    <source>
        <dbReference type="RuleBase" id="RU000363"/>
    </source>
</evidence>
<dbReference type="CDD" id="cd05327">
    <property type="entry name" value="retinol-DH_like_SDR_c_like"/>
    <property type="match status" value="1"/>
</dbReference>
<dbReference type="Pfam" id="PF00106">
    <property type="entry name" value="adh_short"/>
    <property type="match status" value="1"/>
</dbReference>
<evidence type="ECO:0000313" key="4">
    <source>
        <dbReference type="Proteomes" id="UP000198897"/>
    </source>
</evidence>
<dbReference type="InterPro" id="IPR036291">
    <property type="entry name" value="NAD(P)-bd_dom_sf"/>
</dbReference>
<dbReference type="PRINTS" id="PR00081">
    <property type="entry name" value="GDHRDH"/>
</dbReference>
<dbReference type="AlphaFoldDB" id="A0A1I2U0S7"/>
<keyword evidence="4" id="KW-1185">Reference proteome</keyword>
<protein>
    <submittedName>
        <fullName evidence="3">NAD(P)-dependent dehydrogenase, short-chain alcohol dehydrogenase family</fullName>
    </submittedName>
</protein>
<keyword evidence="1" id="KW-0560">Oxidoreductase</keyword>
<name>A0A1I2U0S7_9BACI</name>
<organism evidence="3 4">
    <name type="scientific">Halobacillus alkaliphilus</name>
    <dbReference type="NCBI Taxonomy" id="396056"/>
    <lineage>
        <taxon>Bacteria</taxon>
        <taxon>Bacillati</taxon>
        <taxon>Bacillota</taxon>
        <taxon>Bacilli</taxon>
        <taxon>Bacillales</taxon>
        <taxon>Bacillaceae</taxon>
        <taxon>Halobacillus</taxon>
    </lineage>
</organism>
<dbReference type="Proteomes" id="UP000198897">
    <property type="component" value="Unassembled WGS sequence"/>
</dbReference>
<evidence type="ECO:0000256" key="1">
    <source>
        <dbReference type="ARBA" id="ARBA00023002"/>
    </source>
</evidence>
<dbReference type="SUPFAM" id="SSF51735">
    <property type="entry name" value="NAD(P)-binding Rossmann-fold domains"/>
    <property type="match status" value="1"/>
</dbReference>
<evidence type="ECO:0000313" key="3">
    <source>
        <dbReference type="EMBL" id="SFG68181.1"/>
    </source>
</evidence>
<accession>A0A1I2U0S7</accession>
<dbReference type="OrthoDB" id="9809821at2"/>
<proteinExistence type="inferred from homology"/>
<reference evidence="4" key="1">
    <citation type="submission" date="2016-10" db="EMBL/GenBank/DDBJ databases">
        <authorList>
            <person name="Varghese N."/>
            <person name="Submissions S."/>
        </authorList>
    </citation>
    <scope>NUCLEOTIDE SEQUENCE [LARGE SCALE GENOMIC DNA]</scope>
    <source>
        <strain evidence="4">FP5</strain>
    </source>
</reference>